<dbReference type="PANTHER" id="PTHR35089">
    <property type="entry name" value="CHAPERONE PROTEIN SKP"/>
    <property type="match status" value="1"/>
</dbReference>
<gene>
    <name evidence="6" type="ORF">DI555_13765</name>
</gene>
<dbReference type="AlphaFoldDB" id="A0A2W5NL09"/>
<keyword evidence="3" id="KW-0175">Coiled coil</keyword>
<dbReference type="SUPFAM" id="SSF111384">
    <property type="entry name" value="OmpH-like"/>
    <property type="match status" value="1"/>
</dbReference>
<dbReference type="GO" id="GO:0005829">
    <property type="term" value="C:cytosol"/>
    <property type="evidence" value="ECO:0007669"/>
    <property type="project" value="TreeGrafter"/>
</dbReference>
<feature type="coiled-coil region" evidence="3">
    <location>
        <begin position="38"/>
        <end position="72"/>
    </location>
</feature>
<dbReference type="SMART" id="SM00935">
    <property type="entry name" value="OmpH"/>
    <property type="match status" value="1"/>
</dbReference>
<evidence type="ECO:0000256" key="3">
    <source>
        <dbReference type="SAM" id="Coils"/>
    </source>
</evidence>
<dbReference type="Pfam" id="PF03938">
    <property type="entry name" value="OmpH"/>
    <property type="match status" value="1"/>
</dbReference>
<evidence type="ECO:0000313" key="6">
    <source>
        <dbReference type="EMBL" id="PZQ54131.1"/>
    </source>
</evidence>
<evidence type="ECO:0000256" key="4">
    <source>
        <dbReference type="SAM" id="MobiDB-lite"/>
    </source>
</evidence>
<dbReference type="Proteomes" id="UP000249082">
    <property type="component" value="Unassembled WGS sequence"/>
</dbReference>
<name>A0A2W5NL09_9SPHN</name>
<dbReference type="Gene3D" id="3.30.910.20">
    <property type="entry name" value="Skp domain"/>
    <property type="match status" value="1"/>
</dbReference>
<dbReference type="GO" id="GO:0051082">
    <property type="term" value="F:unfolded protein binding"/>
    <property type="evidence" value="ECO:0007669"/>
    <property type="project" value="InterPro"/>
</dbReference>
<accession>A0A2W5NL09</accession>
<evidence type="ECO:0000256" key="1">
    <source>
        <dbReference type="ARBA" id="ARBA00009091"/>
    </source>
</evidence>
<sequence>MNMLLKSAALASGLAFVALAQPALAQAVPASKVAVVDLDRVARECNACKTANQALQQQIQTFEARRNQLQTSLQPDAQSLETAVKALNGKQPDAALQTRIQAYQQKEQQAGQELQGQQQQIQRNQAYVGQQIQAQLQNLYKPAMQKRGANMLVEMGQTLAYDPSLDITTDVLTALNGALTSINTTAPAPQQQQQQPAPAASGR</sequence>
<dbReference type="InterPro" id="IPR005632">
    <property type="entry name" value="Chaperone_Skp"/>
</dbReference>
<evidence type="ECO:0000313" key="7">
    <source>
        <dbReference type="Proteomes" id="UP000249082"/>
    </source>
</evidence>
<feature type="region of interest" description="Disordered" evidence="4">
    <location>
        <begin position="183"/>
        <end position="203"/>
    </location>
</feature>
<organism evidence="6 7">
    <name type="scientific">Novosphingobium pentaromativorans</name>
    <dbReference type="NCBI Taxonomy" id="205844"/>
    <lineage>
        <taxon>Bacteria</taxon>
        <taxon>Pseudomonadati</taxon>
        <taxon>Pseudomonadota</taxon>
        <taxon>Alphaproteobacteria</taxon>
        <taxon>Sphingomonadales</taxon>
        <taxon>Sphingomonadaceae</taxon>
        <taxon>Novosphingobium</taxon>
    </lineage>
</organism>
<reference evidence="6 7" key="1">
    <citation type="submission" date="2017-08" db="EMBL/GenBank/DDBJ databases">
        <title>Infants hospitalized years apart are colonized by the same room-sourced microbial strains.</title>
        <authorList>
            <person name="Brooks B."/>
            <person name="Olm M.R."/>
            <person name="Firek B.A."/>
            <person name="Baker R."/>
            <person name="Thomas B.C."/>
            <person name="Morowitz M.J."/>
            <person name="Banfield J.F."/>
        </authorList>
    </citation>
    <scope>NUCLEOTIDE SEQUENCE [LARGE SCALE GENOMIC DNA]</scope>
    <source>
        <strain evidence="6">S2_005_002_R2_33</strain>
    </source>
</reference>
<comment type="similarity">
    <text evidence="1">Belongs to the Skp family.</text>
</comment>
<dbReference type="GO" id="GO:0050821">
    <property type="term" value="P:protein stabilization"/>
    <property type="evidence" value="ECO:0007669"/>
    <property type="project" value="TreeGrafter"/>
</dbReference>
<feature type="signal peptide" evidence="5">
    <location>
        <begin position="1"/>
        <end position="25"/>
    </location>
</feature>
<evidence type="ECO:0000256" key="2">
    <source>
        <dbReference type="ARBA" id="ARBA00022729"/>
    </source>
</evidence>
<protein>
    <submittedName>
        <fullName evidence="6">OmpH family outer membrane protein</fullName>
    </submittedName>
</protein>
<keyword evidence="2 5" id="KW-0732">Signal</keyword>
<dbReference type="InterPro" id="IPR024930">
    <property type="entry name" value="Skp_dom_sf"/>
</dbReference>
<proteinExistence type="inferred from homology"/>
<feature type="compositionally biased region" description="Low complexity" evidence="4">
    <location>
        <begin position="186"/>
        <end position="203"/>
    </location>
</feature>
<dbReference type="PANTHER" id="PTHR35089:SF1">
    <property type="entry name" value="CHAPERONE PROTEIN SKP"/>
    <property type="match status" value="1"/>
</dbReference>
<dbReference type="EMBL" id="QFPX01000010">
    <property type="protein sequence ID" value="PZQ54131.1"/>
    <property type="molecule type" value="Genomic_DNA"/>
</dbReference>
<comment type="caution">
    <text evidence="6">The sequence shown here is derived from an EMBL/GenBank/DDBJ whole genome shotgun (WGS) entry which is preliminary data.</text>
</comment>
<evidence type="ECO:0000256" key="5">
    <source>
        <dbReference type="SAM" id="SignalP"/>
    </source>
</evidence>
<feature type="chain" id="PRO_5016046130" evidence="5">
    <location>
        <begin position="26"/>
        <end position="203"/>
    </location>
</feature>